<evidence type="ECO:0000313" key="4">
    <source>
        <dbReference type="Proteomes" id="UP001642484"/>
    </source>
</evidence>
<dbReference type="EMBL" id="CAXAMN010007757">
    <property type="protein sequence ID" value="CAK9022630.1"/>
    <property type="molecule type" value="Genomic_DNA"/>
</dbReference>
<evidence type="ECO:0000256" key="1">
    <source>
        <dbReference type="SAM" id="MobiDB-lite"/>
    </source>
</evidence>
<evidence type="ECO:0000313" key="3">
    <source>
        <dbReference type="EMBL" id="CAK9022630.1"/>
    </source>
</evidence>
<feature type="signal peptide" evidence="2">
    <location>
        <begin position="1"/>
        <end position="23"/>
    </location>
</feature>
<proteinExistence type="predicted"/>
<evidence type="ECO:0000256" key="2">
    <source>
        <dbReference type="SAM" id="SignalP"/>
    </source>
</evidence>
<accession>A0ABP0K788</accession>
<feature type="non-terminal residue" evidence="3">
    <location>
        <position position="1"/>
    </location>
</feature>
<dbReference type="Proteomes" id="UP001642484">
    <property type="component" value="Unassembled WGS sequence"/>
</dbReference>
<sequence>RGERLVFLHVRLCWMLLLSPCSCTESGWASKYLLRTLQRSHPELHGDLQLDPLCAEGYHGDTAGGTPSGEIDQGWRPVPLDRPGRRPVKISRVRRRRRRRGVRRRSPSLQIA</sequence>
<evidence type="ECO:0008006" key="5">
    <source>
        <dbReference type="Google" id="ProtNLM"/>
    </source>
</evidence>
<feature type="region of interest" description="Disordered" evidence="1">
    <location>
        <begin position="58"/>
        <end position="112"/>
    </location>
</feature>
<gene>
    <name evidence="3" type="ORF">CCMP2556_LOCUS14917</name>
</gene>
<feature type="compositionally biased region" description="Basic residues" evidence="1">
    <location>
        <begin position="85"/>
        <end position="106"/>
    </location>
</feature>
<comment type="caution">
    <text evidence="3">The sequence shown here is derived from an EMBL/GenBank/DDBJ whole genome shotgun (WGS) entry which is preliminary data.</text>
</comment>
<organism evidence="3 4">
    <name type="scientific">Durusdinium trenchii</name>
    <dbReference type="NCBI Taxonomy" id="1381693"/>
    <lineage>
        <taxon>Eukaryota</taxon>
        <taxon>Sar</taxon>
        <taxon>Alveolata</taxon>
        <taxon>Dinophyceae</taxon>
        <taxon>Suessiales</taxon>
        <taxon>Symbiodiniaceae</taxon>
        <taxon>Durusdinium</taxon>
    </lineage>
</organism>
<protein>
    <recommendedName>
        <fullName evidence="5">Secreted protein</fullName>
    </recommendedName>
</protein>
<feature type="chain" id="PRO_5047005186" description="Secreted protein" evidence="2">
    <location>
        <begin position="24"/>
        <end position="112"/>
    </location>
</feature>
<reference evidence="3 4" key="1">
    <citation type="submission" date="2024-02" db="EMBL/GenBank/DDBJ databases">
        <authorList>
            <person name="Chen Y."/>
            <person name="Shah S."/>
            <person name="Dougan E. K."/>
            <person name="Thang M."/>
            <person name="Chan C."/>
        </authorList>
    </citation>
    <scope>NUCLEOTIDE SEQUENCE [LARGE SCALE GENOMIC DNA]</scope>
</reference>
<feature type="non-terminal residue" evidence="3">
    <location>
        <position position="112"/>
    </location>
</feature>
<keyword evidence="4" id="KW-1185">Reference proteome</keyword>
<name>A0ABP0K788_9DINO</name>
<keyword evidence="2" id="KW-0732">Signal</keyword>